<dbReference type="InterPro" id="IPR049730">
    <property type="entry name" value="SNF2/RAD54-like_C"/>
</dbReference>
<dbReference type="InterPro" id="IPR001650">
    <property type="entry name" value="Helicase_C-like"/>
</dbReference>
<dbReference type="GO" id="GO:0016787">
    <property type="term" value="F:hydrolase activity"/>
    <property type="evidence" value="ECO:0007669"/>
    <property type="project" value="UniProtKB-KW"/>
</dbReference>
<dbReference type="PANTHER" id="PTHR45766">
    <property type="entry name" value="DNA ANNEALING HELICASE AND ENDONUCLEASE ZRANB3 FAMILY MEMBER"/>
    <property type="match status" value="1"/>
</dbReference>
<evidence type="ECO:0000313" key="4">
    <source>
        <dbReference type="EMBL" id="QHS95392.1"/>
    </source>
</evidence>
<protein>
    <recommendedName>
        <fullName evidence="3">Helicase C-terminal domain-containing protein</fullName>
    </recommendedName>
</protein>
<feature type="compositionally biased region" description="Acidic residues" evidence="2">
    <location>
        <begin position="88"/>
        <end position="98"/>
    </location>
</feature>
<keyword evidence="1" id="KW-0378">Hydrolase</keyword>
<dbReference type="Pfam" id="PF00271">
    <property type="entry name" value="Helicase_C"/>
    <property type="match status" value="1"/>
</dbReference>
<accession>A0A6C0BTN7</accession>
<evidence type="ECO:0000259" key="3">
    <source>
        <dbReference type="SMART" id="SM00490"/>
    </source>
</evidence>
<organism evidence="4">
    <name type="scientific">viral metagenome</name>
    <dbReference type="NCBI Taxonomy" id="1070528"/>
    <lineage>
        <taxon>unclassified sequences</taxon>
        <taxon>metagenomes</taxon>
        <taxon>organismal metagenomes</taxon>
    </lineage>
</organism>
<dbReference type="InterPro" id="IPR027417">
    <property type="entry name" value="P-loop_NTPase"/>
</dbReference>
<feature type="compositionally biased region" description="Basic and acidic residues" evidence="2">
    <location>
        <begin position="99"/>
        <end position="108"/>
    </location>
</feature>
<feature type="compositionally biased region" description="Acidic residues" evidence="2">
    <location>
        <begin position="190"/>
        <end position="206"/>
    </location>
</feature>
<feature type="region of interest" description="Disordered" evidence="2">
    <location>
        <begin position="183"/>
        <end position="206"/>
    </location>
</feature>
<evidence type="ECO:0000256" key="2">
    <source>
        <dbReference type="SAM" id="MobiDB-lite"/>
    </source>
</evidence>
<dbReference type="CDD" id="cd18793">
    <property type="entry name" value="SF2_C_SNF"/>
    <property type="match status" value="1"/>
</dbReference>
<proteinExistence type="predicted"/>
<reference evidence="4" key="1">
    <citation type="journal article" date="2020" name="Nature">
        <title>Giant virus diversity and host interactions through global metagenomics.</title>
        <authorList>
            <person name="Schulz F."/>
            <person name="Roux S."/>
            <person name="Paez-Espino D."/>
            <person name="Jungbluth S."/>
            <person name="Walsh D.A."/>
            <person name="Denef V.J."/>
            <person name="McMahon K.D."/>
            <person name="Konstantinidis K.T."/>
            <person name="Eloe-Fadrosh E.A."/>
            <person name="Kyrpides N.C."/>
            <person name="Woyke T."/>
        </authorList>
    </citation>
    <scope>NUCLEOTIDE SEQUENCE</scope>
    <source>
        <strain evidence="4">GVMAG-M-3300018428-35</strain>
    </source>
</reference>
<feature type="region of interest" description="Disordered" evidence="2">
    <location>
        <begin position="69"/>
        <end position="117"/>
    </location>
</feature>
<dbReference type="PANTHER" id="PTHR45766:SF6">
    <property type="entry name" value="SWI_SNF-RELATED MATRIX-ASSOCIATED ACTIN-DEPENDENT REGULATOR OF CHROMATIN SUBFAMILY A-LIKE PROTEIN 1"/>
    <property type="match status" value="1"/>
</dbReference>
<name>A0A6C0BTN7_9ZZZZ</name>
<dbReference type="SMART" id="SM00490">
    <property type="entry name" value="HELICc"/>
    <property type="match status" value="1"/>
</dbReference>
<dbReference type="SUPFAM" id="SSF52540">
    <property type="entry name" value="P-loop containing nucleoside triphosphate hydrolases"/>
    <property type="match status" value="2"/>
</dbReference>
<dbReference type="EMBL" id="MN739249">
    <property type="protein sequence ID" value="QHS95392.1"/>
    <property type="molecule type" value="Genomic_DNA"/>
</dbReference>
<dbReference type="GO" id="GO:0031297">
    <property type="term" value="P:replication fork processing"/>
    <property type="evidence" value="ECO:0007669"/>
    <property type="project" value="TreeGrafter"/>
</dbReference>
<evidence type="ECO:0000256" key="1">
    <source>
        <dbReference type="ARBA" id="ARBA00022801"/>
    </source>
</evidence>
<feature type="domain" description="Helicase C-terminal" evidence="3">
    <location>
        <begin position="928"/>
        <end position="1027"/>
    </location>
</feature>
<sequence>MTDLEKECIKDDELRNLILDYFGKLNKINKDKIKDFIEKNDEKLKSIAETRNWKVWLLGIKKKYKKLKEEDDKDDGKGTGLPNVNDDSLSDEPGLGDEEYQRNKQREKERRKKEKKEIEHQLKSYNAKLIEYKEIDDYIKKGKNVLVLANGDNIIIDDDNLEKLREDEKQFIEKLDDGRIILVDSKKQSDDEEEDDDGDSSSDEEIELIQEDSKTVSVNRKAFVEWVNKDFYKYLETKNPDSPLRVYQLLIKEYLSLETPYRGVLVYHGLGTGKTASAVSLAEGLSTELKINTILPASLETEFIKEIQNWGKEELNKDSLWRYYSDQEISDLKMINMIEEKYNLSLNNRKKIMKNTQLFLKRKLLNEDKDTSKIVIKKMEKDISKISGVWLPDSDGVHIDDESLSEYQKVYINEQMKYLISKKYNFIHYNPFPKVKSSSIQEFVEDDDELEDYDLLLDENEKKVLNTQNKKIVDKLEKKLKWNRKKYFINSPFYKEVVIIDEVHNFVRQILNLNSDDLSKKREAERSSVFYEWIINAKDIKLIFLSGTPVINKPCEIAILYNMLKGLIKIYTFTVITNKSVEEITDKLNNFYYKDTSPIELFHVSQKDGKITISYIQETSNFKSLRDEETEIVYSVKSNDTTFEKFISHIYDGLHSLFDKNDILPKQATFNNLSKKEIGNIQIGDIVVYDKDLNIPFNRQQKLFDIYENDKLIDTTKHENFMSYFFENGDIVPEKKKILLKRMLMGLTSYYPIDRSSIVYMPQVIKPHIDSEFKNYEIIKNLNIVTTTMSQIQFEGYLKGWEWQKRIEEFQSRKGIWEEEIHHYNIRTRQACNVVFNDEENFRMMKKGKTKDKETNLRINKEIERLKNAEYDKILQNKLFNINNDLEKYSPKFKAIYENMQRFMKNKTPTGKILFYSDFRSDAGSESFELMLKCNGYSKLDTENLPQSKGLRYTFITGSESPDERKKGKDYFNDVKNKYGEYCQVIIISSAGAEGISLTCVRQVHILEPYWNYVRIDQVLGRAIRMKSHTGNDLKNPWLPKEKQNVEQYLYLSKIPEGFNAEEVYKSLSKLDTWNVPDNWKLENIKTELSKEDNVDYKDLIEDIIRVNIDGSSADISLFQIMEEKYKFSLQINDIIKQSSLDCIKHTIDDPELNDKCIRFSDKLTGEISYFPGIGAKVLEEVDIIQLKAKYIYEVEKNIYVISATSNESNHNLFLYYEYNSDGKKKEDIDIRYLRENGKRLCDVYVDTKMILNYVDSKHHYNDRLSKEFSVFQELYNLDTEIIEKYIEKDKFPPFEKLFNKHYFEGYKLKYNVNDTFYYMGLDSILPEKCIQKIYPYSIYENDSYSIFTEKPIIILGDKLYVKD</sequence>
<dbReference type="GO" id="GO:0006281">
    <property type="term" value="P:DNA repair"/>
    <property type="evidence" value="ECO:0007669"/>
    <property type="project" value="TreeGrafter"/>
</dbReference>
<dbReference type="Gene3D" id="3.40.50.300">
    <property type="entry name" value="P-loop containing nucleotide triphosphate hydrolases"/>
    <property type="match status" value="2"/>
</dbReference>